<reference evidence="1 2" key="1">
    <citation type="journal article" date="2009" name="Stand. Genomic Sci.">
        <title>Complete genome sequence of Desulfotomaculum acetoxidans type strain (5575).</title>
        <authorList>
            <person name="Spring S."/>
            <person name="Lapidus A."/>
            <person name="Schroder M."/>
            <person name="Gleim D."/>
            <person name="Sims D."/>
            <person name="Meincke L."/>
            <person name="Glavina Del Rio T."/>
            <person name="Tice H."/>
            <person name="Copeland A."/>
            <person name="Cheng J.F."/>
            <person name="Lucas S."/>
            <person name="Chen F."/>
            <person name="Nolan M."/>
            <person name="Bruce D."/>
            <person name="Goodwin L."/>
            <person name="Pitluck S."/>
            <person name="Ivanova N."/>
            <person name="Mavromatis K."/>
            <person name="Mikhailova N."/>
            <person name="Pati A."/>
            <person name="Chen A."/>
            <person name="Palaniappan K."/>
            <person name="Land M."/>
            <person name="Hauser L."/>
            <person name="Chang Y.J."/>
            <person name="Jeffries C.D."/>
            <person name="Chain P."/>
            <person name="Saunders E."/>
            <person name="Brettin T."/>
            <person name="Detter J.C."/>
            <person name="Goker M."/>
            <person name="Bristow J."/>
            <person name="Eisen J.A."/>
            <person name="Markowitz V."/>
            <person name="Hugenholtz P."/>
            <person name="Kyrpides N.C."/>
            <person name="Klenk H.P."/>
            <person name="Han C."/>
        </authorList>
    </citation>
    <scope>NUCLEOTIDE SEQUENCE [LARGE SCALE GENOMIC DNA]</scope>
    <source>
        <strain evidence="2">ATCC 49208 / DSM 771 / VKM B-1644</strain>
    </source>
</reference>
<dbReference type="Proteomes" id="UP000002217">
    <property type="component" value="Chromosome"/>
</dbReference>
<evidence type="ECO:0000313" key="2">
    <source>
        <dbReference type="Proteomes" id="UP000002217"/>
    </source>
</evidence>
<dbReference type="KEGG" id="dae:Dtox_2161"/>
<keyword evidence="2" id="KW-1185">Reference proteome</keyword>
<proteinExistence type="predicted"/>
<dbReference type="AlphaFoldDB" id="C8VZ75"/>
<dbReference type="HOGENOM" id="CLU_3117081_0_0_9"/>
<sequence>MAKDKDAEDRNAAQEQVGAGVVADKVRVRAKVLGPGGFNQLRTAHVKLIK</sequence>
<dbReference type="EMBL" id="CP001720">
    <property type="protein sequence ID" value="ACV62985.1"/>
    <property type="molecule type" value="Genomic_DNA"/>
</dbReference>
<evidence type="ECO:0000313" key="1">
    <source>
        <dbReference type="EMBL" id="ACV62985.1"/>
    </source>
</evidence>
<accession>C8VZ75</accession>
<gene>
    <name evidence="1" type="ordered locus">Dtox_2161</name>
</gene>
<protein>
    <submittedName>
        <fullName evidence="1">Uncharacterized protein</fullName>
    </submittedName>
</protein>
<name>C8VZ75_DESAS</name>
<organism evidence="1 2">
    <name type="scientific">Desulfofarcimen acetoxidans (strain ATCC 49208 / DSM 771 / KCTC 5769 / VKM B-1644 / 5575)</name>
    <name type="common">Desulfotomaculum acetoxidans</name>
    <dbReference type="NCBI Taxonomy" id="485916"/>
    <lineage>
        <taxon>Bacteria</taxon>
        <taxon>Bacillati</taxon>
        <taxon>Bacillota</taxon>
        <taxon>Clostridia</taxon>
        <taxon>Eubacteriales</taxon>
        <taxon>Peptococcaceae</taxon>
        <taxon>Desulfofarcimen</taxon>
    </lineage>
</organism>